<accession>A0AAN8WK12</accession>
<dbReference type="EMBL" id="JAXCGZ010022701">
    <property type="protein sequence ID" value="KAK7026754.1"/>
    <property type="molecule type" value="Genomic_DNA"/>
</dbReference>
<keyword evidence="2" id="KW-1185">Reference proteome</keyword>
<name>A0AAN8WK12_HALRR</name>
<comment type="caution">
    <text evidence="1">The sequence shown here is derived from an EMBL/GenBank/DDBJ whole genome shotgun (WGS) entry which is preliminary data.</text>
</comment>
<organism evidence="1 2">
    <name type="scientific">Halocaridina rubra</name>
    <name type="common">Hawaiian red shrimp</name>
    <dbReference type="NCBI Taxonomy" id="373956"/>
    <lineage>
        <taxon>Eukaryota</taxon>
        <taxon>Metazoa</taxon>
        <taxon>Ecdysozoa</taxon>
        <taxon>Arthropoda</taxon>
        <taxon>Crustacea</taxon>
        <taxon>Multicrustacea</taxon>
        <taxon>Malacostraca</taxon>
        <taxon>Eumalacostraca</taxon>
        <taxon>Eucarida</taxon>
        <taxon>Decapoda</taxon>
        <taxon>Pleocyemata</taxon>
        <taxon>Caridea</taxon>
        <taxon>Atyoidea</taxon>
        <taxon>Atyidae</taxon>
        <taxon>Halocaridina</taxon>
    </lineage>
</organism>
<protein>
    <submittedName>
        <fullName evidence="1">Uncharacterized protein</fullName>
    </submittedName>
</protein>
<dbReference type="Proteomes" id="UP001381693">
    <property type="component" value="Unassembled WGS sequence"/>
</dbReference>
<dbReference type="AlphaFoldDB" id="A0AAN8WK12"/>
<proteinExistence type="predicted"/>
<evidence type="ECO:0000313" key="1">
    <source>
        <dbReference type="EMBL" id="KAK7026754.1"/>
    </source>
</evidence>
<reference evidence="1 2" key="1">
    <citation type="submission" date="2023-11" db="EMBL/GenBank/DDBJ databases">
        <title>Halocaridina rubra genome assembly.</title>
        <authorList>
            <person name="Smith C."/>
        </authorList>
    </citation>
    <scope>NUCLEOTIDE SEQUENCE [LARGE SCALE GENOMIC DNA]</scope>
    <source>
        <strain evidence="1">EP-1</strain>
        <tissue evidence="1">Whole</tissue>
    </source>
</reference>
<gene>
    <name evidence="1" type="ORF">SK128_003070</name>
</gene>
<evidence type="ECO:0000313" key="2">
    <source>
        <dbReference type="Proteomes" id="UP001381693"/>
    </source>
</evidence>
<sequence length="102" mass="11812">MKVKQLSNSSTIESFSYLNYFNNINSAYIYQCFISLPDHNRRGMQVLVSKHNFRVDTGVITPLMHWSAFCVGLEAVNATFVLYSNGNKWQRWSPSHANKNYN</sequence>